<dbReference type="Pfam" id="PF00067">
    <property type="entry name" value="p450"/>
    <property type="match status" value="1"/>
</dbReference>
<comment type="similarity">
    <text evidence="2 7">Belongs to the cytochrome P450 family.</text>
</comment>
<comment type="cofactor">
    <cofactor evidence="1 6">
        <name>heme</name>
        <dbReference type="ChEBI" id="CHEBI:30413"/>
    </cofactor>
</comment>
<protein>
    <recommendedName>
        <fullName evidence="11">Cytochrome P450</fullName>
    </recommendedName>
</protein>
<keyword evidence="7" id="KW-0503">Monooxygenase</keyword>
<keyword evidence="7" id="KW-0560">Oxidoreductase</keyword>
<accession>A0AAN8A5G6</accession>
<dbReference type="GO" id="GO:0005506">
    <property type="term" value="F:iron ion binding"/>
    <property type="evidence" value="ECO:0007669"/>
    <property type="project" value="InterPro"/>
</dbReference>
<reference evidence="9" key="1">
    <citation type="submission" date="2023-08" db="EMBL/GenBank/DDBJ databases">
        <title>Black Yeasts Isolated from many extreme environments.</title>
        <authorList>
            <person name="Coleine C."/>
            <person name="Stajich J.E."/>
            <person name="Selbmann L."/>
        </authorList>
    </citation>
    <scope>NUCLEOTIDE SEQUENCE</scope>
    <source>
        <strain evidence="9">CCFEE 5810</strain>
    </source>
</reference>
<evidence type="ECO:0000256" key="2">
    <source>
        <dbReference type="ARBA" id="ARBA00010617"/>
    </source>
</evidence>
<dbReference type="EMBL" id="JAVRQU010000001">
    <property type="protein sequence ID" value="KAK5707870.1"/>
    <property type="molecule type" value="Genomic_DNA"/>
</dbReference>
<keyword evidence="8" id="KW-0812">Transmembrane</keyword>
<evidence type="ECO:0008006" key="11">
    <source>
        <dbReference type="Google" id="ProtNLM"/>
    </source>
</evidence>
<dbReference type="GO" id="GO:0020037">
    <property type="term" value="F:heme binding"/>
    <property type="evidence" value="ECO:0007669"/>
    <property type="project" value="InterPro"/>
</dbReference>
<evidence type="ECO:0000256" key="4">
    <source>
        <dbReference type="ARBA" id="ARBA00022723"/>
    </source>
</evidence>
<dbReference type="GO" id="GO:0016705">
    <property type="term" value="F:oxidoreductase activity, acting on paired donors, with incorporation or reduction of molecular oxygen"/>
    <property type="evidence" value="ECO:0007669"/>
    <property type="project" value="InterPro"/>
</dbReference>
<name>A0AAN8A5G6_9PEZI</name>
<evidence type="ECO:0000256" key="3">
    <source>
        <dbReference type="ARBA" id="ARBA00022617"/>
    </source>
</evidence>
<keyword evidence="4 6" id="KW-0479">Metal-binding</keyword>
<dbReference type="InterPro" id="IPR001128">
    <property type="entry name" value="Cyt_P450"/>
</dbReference>
<evidence type="ECO:0000256" key="1">
    <source>
        <dbReference type="ARBA" id="ARBA00001971"/>
    </source>
</evidence>
<keyword evidence="5 6" id="KW-0408">Iron</keyword>
<evidence type="ECO:0000313" key="9">
    <source>
        <dbReference type="EMBL" id="KAK5707870.1"/>
    </source>
</evidence>
<dbReference type="PROSITE" id="PS00086">
    <property type="entry name" value="CYTOCHROME_P450"/>
    <property type="match status" value="1"/>
</dbReference>
<keyword evidence="8" id="KW-1133">Transmembrane helix</keyword>
<dbReference type="InterPro" id="IPR002403">
    <property type="entry name" value="Cyt_P450_E_grp-IV"/>
</dbReference>
<organism evidence="9 10">
    <name type="scientific">Elasticomyces elasticus</name>
    <dbReference type="NCBI Taxonomy" id="574655"/>
    <lineage>
        <taxon>Eukaryota</taxon>
        <taxon>Fungi</taxon>
        <taxon>Dikarya</taxon>
        <taxon>Ascomycota</taxon>
        <taxon>Pezizomycotina</taxon>
        <taxon>Dothideomycetes</taxon>
        <taxon>Dothideomycetidae</taxon>
        <taxon>Mycosphaerellales</taxon>
        <taxon>Teratosphaeriaceae</taxon>
        <taxon>Elasticomyces</taxon>
    </lineage>
</organism>
<dbReference type="SUPFAM" id="SSF48264">
    <property type="entry name" value="Cytochrome P450"/>
    <property type="match status" value="1"/>
</dbReference>
<dbReference type="GO" id="GO:0008395">
    <property type="term" value="F:steroid hydroxylase activity"/>
    <property type="evidence" value="ECO:0007669"/>
    <property type="project" value="TreeGrafter"/>
</dbReference>
<dbReference type="PANTHER" id="PTHR24304:SF2">
    <property type="entry name" value="24-HYDROXYCHOLESTEROL 7-ALPHA-HYDROXYLASE"/>
    <property type="match status" value="1"/>
</dbReference>
<evidence type="ECO:0000256" key="6">
    <source>
        <dbReference type="PIRSR" id="PIRSR602403-1"/>
    </source>
</evidence>
<keyword evidence="8" id="KW-0472">Membrane</keyword>
<evidence type="ECO:0000256" key="5">
    <source>
        <dbReference type="ARBA" id="ARBA00023004"/>
    </source>
</evidence>
<proteinExistence type="inferred from homology"/>
<evidence type="ECO:0000256" key="8">
    <source>
        <dbReference type="SAM" id="Phobius"/>
    </source>
</evidence>
<comment type="caution">
    <text evidence="9">The sequence shown here is derived from an EMBL/GenBank/DDBJ whole genome shotgun (WGS) entry which is preliminary data.</text>
</comment>
<feature type="transmembrane region" description="Helical" evidence="8">
    <location>
        <begin position="14"/>
        <end position="35"/>
    </location>
</feature>
<dbReference type="PANTHER" id="PTHR24304">
    <property type="entry name" value="CYTOCHROME P450 FAMILY 7"/>
    <property type="match status" value="1"/>
</dbReference>
<dbReference type="InterPro" id="IPR050529">
    <property type="entry name" value="CYP450_sterol_14alpha_dmase"/>
</dbReference>
<dbReference type="AlphaFoldDB" id="A0AAN8A5G6"/>
<feature type="transmembrane region" description="Helical" evidence="8">
    <location>
        <begin position="313"/>
        <end position="336"/>
    </location>
</feature>
<feature type="binding site" description="axial binding residue" evidence="6">
    <location>
        <position position="481"/>
    </location>
    <ligand>
        <name>heme</name>
        <dbReference type="ChEBI" id="CHEBI:30413"/>
    </ligand>
    <ligandPart>
        <name>Fe</name>
        <dbReference type="ChEBI" id="CHEBI:18248"/>
    </ligandPart>
</feature>
<evidence type="ECO:0000256" key="7">
    <source>
        <dbReference type="RuleBase" id="RU000461"/>
    </source>
</evidence>
<dbReference type="Proteomes" id="UP001310594">
    <property type="component" value="Unassembled WGS sequence"/>
</dbReference>
<evidence type="ECO:0000313" key="10">
    <source>
        <dbReference type="Proteomes" id="UP001310594"/>
    </source>
</evidence>
<dbReference type="InterPro" id="IPR036396">
    <property type="entry name" value="Cyt_P450_sf"/>
</dbReference>
<sequence length="549" mass="61675">MDRVGDLFSAVPKAALYAIAPFAAIALTLSVVKIFTEWQYYQSLKQFNDNPNASKLVHSPQIPYTLPVLGNTFSFLAPKPGAYWSRLFSWHPRKTGICTLLIGGRKTHILFAAVQALFKAKSPSRDVFERDLFKKVFEMPDEQIHNAEAGKHHEIEMNSKYLTSHERVNELTSEFTKVLEEVLDKDAADIVQLGEIGLYQWLRDRMFTASTRALMGDELLKDYPAFCVDFFNFDSDFLSFFFQLPKAMMGDAFPRRDRIFNNLERWSKRMHELSGGTPVDPEGPAWEPILGSRLNRARQLDYKQRKLNTRTGAALDLGIIFGLSSNVIPATGWMLMHLLDPRADPAVLARVMNELREAENSDGSLDIALLVSQPLLQSLWTETLRLYTDVLVTRNLSEDLLLPLDEDGKRMVTLHKGDNVFAPSWLGHHDAKAWSSPGKPPDSQFYAERFVAKDTKTGKLSFSMSGTAGKFFPFGGGKTICPGRLFAKQEGLGALAMVLLRFEFDVIGFVDAKKRDSEEFPGYARAFAGSGAVVPGGDLKVKVSRRQMR</sequence>
<gene>
    <name evidence="9" type="ORF">LTR97_000409</name>
</gene>
<keyword evidence="3 6" id="KW-0349">Heme</keyword>
<dbReference type="Gene3D" id="1.10.630.10">
    <property type="entry name" value="Cytochrome P450"/>
    <property type="match status" value="1"/>
</dbReference>
<dbReference type="PRINTS" id="PR00465">
    <property type="entry name" value="EP450IV"/>
</dbReference>
<dbReference type="InterPro" id="IPR017972">
    <property type="entry name" value="Cyt_P450_CS"/>
</dbReference>